<dbReference type="PaxDb" id="4113-PGSC0003DMT400089157"/>
<keyword evidence="3" id="KW-1185">Reference proteome</keyword>
<feature type="region of interest" description="Disordered" evidence="1">
    <location>
        <begin position="187"/>
        <end position="246"/>
    </location>
</feature>
<feature type="region of interest" description="Disordered" evidence="1">
    <location>
        <begin position="267"/>
        <end position="290"/>
    </location>
</feature>
<dbReference type="EnsemblPlants" id="PGSC0003DMT400089157">
    <property type="protein sequence ID" value="PGSC0003DMT400089157"/>
    <property type="gene ID" value="PGSC0003DMG400038728"/>
</dbReference>
<protein>
    <recommendedName>
        <fullName evidence="4">Integrase core domain containing protein</fullName>
    </recommendedName>
</protein>
<evidence type="ECO:0000256" key="1">
    <source>
        <dbReference type="SAM" id="MobiDB-lite"/>
    </source>
</evidence>
<dbReference type="AlphaFoldDB" id="M1DHJ9"/>
<reference evidence="3" key="1">
    <citation type="journal article" date="2011" name="Nature">
        <title>Genome sequence and analysis of the tuber crop potato.</title>
        <authorList>
            <consortium name="The Potato Genome Sequencing Consortium"/>
        </authorList>
    </citation>
    <scope>NUCLEOTIDE SEQUENCE [LARGE SCALE GENOMIC DNA]</scope>
    <source>
        <strain evidence="3">cv. DM1-3 516 R44</strain>
    </source>
</reference>
<name>M1DHJ9_SOLTU</name>
<accession>M1DHJ9</accession>
<evidence type="ECO:0000313" key="2">
    <source>
        <dbReference type="EnsemblPlants" id="PGSC0003DMT400089157"/>
    </source>
</evidence>
<dbReference type="Gramene" id="PGSC0003DMT400089157">
    <property type="protein sequence ID" value="PGSC0003DMT400089157"/>
    <property type="gene ID" value="PGSC0003DMG400038728"/>
</dbReference>
<dbReference type="HOGENOM" id="CLU_029307_3_1_1"/>
<evidence type="ECO:0000313" key="3">
    <source>
        <dbReference type="Proteomes" id="UP000011115"/>
    </source>
</evidence>
<dbReference type="Proteomes" id="UP000011115">
    <property type="component" value="Unassembled WGS sequence"/>
</dbReference>
<evidence type="ECO:0008006" key="4">
    <source>
        <dbReference type="Google" id="ProtNLM"/>
    </source>
</evidence>
<organism evidence="2 3">
    <name type="scientific">Solanum tuberosum</name>
    <name type="common">Potato</name>
    <dbReference type="NCBI Taxonomy" id="4113"/>
    <lineage>
        <taxon>Eukaryota</taxon>
        <taxon>Viridiplantae</taxon>
        <taxon>Streptophyta</taxon>
        <taxon>Embryophyta</taxon>
        <taxon>Tracheophyta</taxon>
        <taxon>Spermatophyta</taxon>
        <taxon>Magnoliopsida</taxon>
        <taxon>eudicotyledons</taxon>
        <taxon>Gunneridae</taxon>
        <taxon>Pentapetalae</taxon>
        <taxon>asterids</taxon>
        <taxon>lamiids</taxon>
        <taxon>Solanales</taxon>
        <taxon>Solanaceae</taxon>
        <taxon>Solanoideae</taxon>
        <taxon>Solaneae</taxon>
        <taxon>Solanum</taxon>
    </lineage>
</organism>
<dbReference type="InParanoid" id="M1DHJ9"/>
<reference evidence="2" key="2">
    <citation type="submission" date="2015-06" db="UniProtKB">
        <authorList>
            <consortium name="EnsemblPlants"/>
        </authorList>
    </citation>
    <scope>IDENTIFICATION</scope>
    <source>
        <strain evidence="2">DM1-3 516 R44</strain>
    </source>
</reference>
<sequence length="290" mass="32674">MSDKLLLECFYRELGPENRSVADQLFAGCLIRQPYGLVAQLLDGKVKVNKEAEKHQERAALLIQLDDLSKKVMKLAARFKKKSKYLLPRKCKKMKQHEGGQNGEALSLILHKIEEQDIVLNEIKENVKMLNQMTTSHSMITHLQDAQIGQVLSCLYSQHKEGFPSDTLANPENEVLMVTCIVPGHRPPQKRARGITINEGGSNPLKKSRQEPPQGNKGKANSDSDDIYGTYLTTSENEGEHHYSQTIASDDDEFVVAQRAQLQSKKIHDLFRIRTPQPTTSPLSRPKPRA</sequence>
<proteinExistence type="predicted"/>